<dbReference type="InterPro" id="IPR050114">
    <property type="entry name" value="UPF0173_UPF0282_UlaG_hydrolase"/>
</dbReference>
<dbReference type="RefSeq" id="WP_147050079.1">
    <property type="nucleotide sequence ID" value="NZ_BKAH01000004.1"/>
</dbReference>
<dbReference type="Gene3D" id="2.102.10.10">
    <property type="entry name" value="Rieske [2Fe-2S] iron-sulphur domain"/>
    <property type="match status" value="1"/>
</dbReference>
<dbReference type="GO" id="GO:0046872">
    <property type="term" value="F:metal ion binding"/>
    <property type="evidence" value="ECO:0007669"/>
    <property type="project" value="UniProtKB-KW"/>
</dbReference>
<accession>A0A5C8HT49</accession>
<dbReference type="AlphaFoldDB" id="A0A5C8HT49"/>
<gene>
    <name evidence="6" type="ORF">FVP74_11010</name>
</gene>
<reference evidence="6 7" key="1">
    <citation type="submission" date="2019-08" db="EMBL/GenBank/DDBJ databases">
        <authorList>
            <person name="Dong K."/>
        </authorList>
    </citation>
    <scope>NUCLEOTIDE SEQUENCE [LARGE SCALE GENOMIC DNA]</scope>
    <source>
        <strain evidence="6 7">K-1</strain>
    </source>
</reference>
<sequence>MRITGLGHAGMFIETTGGSILCDPVVGSSFYGSWFVFPDNRALDWERFGAADFLYISHRHRDHFDPRALQQYVSKDIEVLLPDYPTDDLEQDLRALGYDNITYTRAGEVIERGSLKIMITPLRAPSDGPIGDSSLSVDDGTASILNQNDSHPLDLEKLLSFGKPEAYFTQFSGAIWWPMVYDLPQEAKRNFAHLKREAQHKRAMFYIEKVDAPHVFPMAGPPMFLRDELFRYNGLGQEDDSIFTDQAQFLARMKEEAPQYDGHYFLPGTVVTLEGGEVSVEQSLYTDAEIERIFTDKWAYLEEQRASRQQEIADEVASRSPILPPAEMLAALQEWWEPLLRRARTIRTGVGGPVRFTIGDLDMVVDFPKAKLREYAGEETGYWFTIPADLVSTNLAEREIDWSNSIFLSMQFQAGRVGKFNEFIYTFLKCLSRDRIEYVENWYAEQADVSEDIELADWTVQRRCPHLRADLSKTGKIEDGVLTCSLHDWKWDLATGKCLTTHGHPVRASRSVDGEITEAATLPAAV</sequence>
<evidence type="ECO:0000256" key="2">
    <source>
        <dbReference type="ARBA" id="ARBA00022723"/>
    </source>
</evidence>
<dbReference type="GO" id="GO:0016705">
    <property type="term" value="F:oxidoreductase activity, acting on paired donors, with incorporation or reduction of molecular oxygen"/>
    <property type="evidence" value="ECO:0007669"/>
    <property type="project" value="UniProtKB-ARBA"/>
</dbReference>
<dbReference type="Proteomes" id="UP000321949">
    <property type="component" value="Unassembled WGS sequence"/>
</dbReference>
<dbReference type="CDD" id="cd03467">
    <property type="entry name" value="Rieske"/>
    <property type="match status" value="1"/>
</dbReference>
<dbReference type="PANTHER" id="PTHR43546:SF8">
    <property type="entry name" value="METALLO-BETA-LACTAMASE DOMAIN-CONTAINING PROTEIN"/>
    <property type="match status" value="1"/>
</dbReference>
<dbReference type="Pfam" id="PF00355">
    <property type="entry name" value="Rieske"/>
    <property type="match status" value="1"/>
</dbReference>
<evidence type="ECO:0000256" key="1">
    <source>
        <dbReference type="ARBA" id="ARBA00022714"/>
    </source>
</evidence>
<dbReference type="EMBL" id="VRSX01000005">
    <property type="protein sequence ID" value="TXK09055.1"/>
    <property type="molecule type" value="Genomic_DNA"/>
</dbReference>
<dbReference type="SUPFAM" id="SSF56281">
    <property type="entry name" value="Metallo-hydrolase/oxidoreductase"/>
    <property type="match status" value="1"/>
</dbReference>
<evidence type="ECO:0000313" key="6">
    <source>
        <dbReference type="EMBL" id="TXK09055.1"/>
    </source>
</evidence>
<keyword evidence="1" id="KW-0001">2Fe-2S</keyword>
<dbReference type="Gene3D" id="3.60.15.10">
    <property type="entry name" value="Ribonuclease Z/Hydroxyacylglutathione hydrolase-like"/>
    <property type="match status" value="1"/>
</dbReference>
<keyword evidence="2" id="KW-0479">Metal-binding</keyword>
<dbReference type="InterPro" id="IPR036922">
    <property type="entry name" value="Rieske_2Fe-2S_sf"/>
</dbReference>
<organism evidence="6 7">
    <name type="scientific">Microbacterium saccharophilum</name>
    <dbReference type="NCBI Taxonomy" id="1213358"/>
    <lineage>
        <taxon>Bacteria</taxon>
        <taxon>Bacillati</taxon>
        <taxon>Actinomycetota</taxon>
        <taxon>Actinomycetes</taxon>
        <taxon>Micrococcales</taxon>
        <taxon>Microbacteriaceae</taxon>
        <taxon>Microbacterium</taxon>
    </lineage>
</organism>
<evidence type="ECO:0000259" key="5">
    <source>
        <dbReference type="PROSITE" id="PS51296"/>
    </source>
</evidence>
<dbReference type="Pfam" id="PF13483">
    <property type="entry name" value="Lactamase_B_3"/>
    <property type="match status" value="1"/>
</dbReference>
<dbReference type="OrthoDB" id="6988582at2"/>
<dbReference type="GO" id="GO:0004497">
    <property type="term" value="F:monooxygenase activity"/>
    <property type="evidence" value="ECO:0007669"/>
    <property type="project" value="UniProtKB-ARBA"/>
</dbReference>
<dbReference type="InterPro" id="IPR017941">
    <property type="entry name" value="Rieske_2Fe-2S"/>
</dbReference>
<dbReference type="PANTHER" id="PTHR43546">
    <property type="entry name" value="UPF0173 METAL-DEPENDENT HYDROLASE MJ1163-RELATED"/>
    <property type="match status" value="1"/>
</dbReference>
<comment type="caution">
    <text evidence="6">The sequence shown here is derived from an EMBL/GenBank/DDBJ whole genome shotgun (WGS) entry which is preliminary data.</text>
</comment>
<keyword evidence="7" id="KW-1185">Reference proteome</keyword>
<evidence type="ECO:0000313" key="7">
    <source>
        <dbReference type="Proteomes" id="UP000321949"/>
    </source>
</evidence>
<name>A0A5C8HT49_9MICO</name>
<dbReference type="PROSITE" id="PS51296">
    <property type="entry name" value="RIESKE"/>
    <property type="match status" value="1"/>
</dbReference>
<proteinExistence type="predicted"/>
<dbReference type="GO" id="GO:0051537">
    <property type="term" value="F:2 iron, 2 sulfur cluster binding"/>
    <property type="evidence" value="ECO:0007669"/>
    <property type="project" value="UniProtKB-KW"/>
</dbReference>
<feature type="domain" description="Rieske" evidence="5">
    <location>
        <begin position="460"/>
        <end position="518"/>
    </location>
</feature>
<dbReference type="SUPFAM" id="SSF50022">
    <property type="entry name" value="ISP domain"/>
    <property type="match status" value="1"/>
</dbReference>
<evidence type="ECO:0000256" key="4">
    <source>
        <dbReference type="ARBA" id="ARBA00023014"/>
    </source>
</evidence>
<keyword evidence="4" id="KW-0411">Iron-sulfur</keyword>
<keyword evidence="3" id="KW-0408">Iron</keyword>
<dbReference type="InterPro" id="IPR057330">
    <property type="entry name" value="SCP2_Rv3818"/>
</dbReference>
<dbReference type="InterPro" id="IPR036866">
    <property type="entry name" value="RibonucZ/Hydroxyglut_hydro"/>
</dbReference>
<evidence type="ECO:0000256" key="3">
    <source>
        <dbReference type="ARBA" id="ARBA00023004"/>
    </source>
</evidence>
<protein>
    <submittedName>
        <fullName evidence="6">Rieske 2Fe-2S domain-containing protein</fullName>
    </submittedName>
</protein>
<dbReference type="Pfam" id="PF25451">
    <property type="entry name" value="SCP2_Rv3818"/>
    <property type="match status" value="1"/>
</dbReference>